<dbReference type="EMBL" id="JABSTQ010011135">
    <property type="protein sequence ID" value="KAG0414916.1"/>
    <property type="molecule type" value="Genomic_DNA"/>
</dbReference>
<proteinExistence type="predicted"/>
<reference evidence="1 2" key="1">
    <citation type="journal article" date="2020" name="Cell">
        <title>Large-Scale Comparative Analyses of Tick Genomes Elucidate Their Genetic Diversity and Vector Capacities.</title>
        <authorList>
            <consortium name="Tick Genome and Microbiome Consortium (TIGMIC)"/>
            <person name="Jia N."/>
            <person name="Wang J."/>
            <person name="Shi W."/>
            <person name="Du L."/>
            <person name="Sun Y."/>
            <person name="Zhan W."/>
            <person name="Jiang J.F."/>
            <person name="Wang Q."/>
            <person name="Zhang B."/>
            <person name="Ji P."/>
            <person name="Bell-Sakyi L."/>
            <person name="Cui X.M."/>
            <person name="Yuan T.T."/>
            <person name="Jiang B.G."/>
            <person name="Yang W.F."/>
            <person name="Lam T.T."/>
            <person name="Chang Q.C."/>
            <person name="Ding S.J."/>
            <person name="Wang X.J."/>
            <person name="Zhu J.G."/>
            <person name="Ruan X.D."/>
            <person name="Zhao L."/>
            <person name="Wei J.T."/>
            <person name="Ye R.Z."/>
            <person name="Que T.C."/>
            <person name="Du C.H."/>
            <person name="Zhou Y.H."/>
            <person name="Cheng J.X."/>
            <person name="Dai P.F."/>
            <person name="Guo W.B."/>
            <person name="Han X.H."/>
            <person name="Huang E.J."/>
            <person name="Li L.F."/>
            <person name="Wei W."/>
            <person name="Gao Y.C."/>
            <person name="Liu J.Z."/>
            <person name="Shao H.Z."/>
            <person name="Wang X."/>
            <person name="Wang C.C."/>
            <person name="Yang T.C."/>
            <person name="Huo Q.B."/>
            <person name="Li W."/>
            <person name="Chen H.Y."/>
            <person name="Chen S.E."/>
            <person name="Zhou L.G."/>
            <person name="Ni X.B."/>
            <person name="Tian J.H."/>
            <person name="Sheng Y."/>
            <person name="Liu T."/>
            <person name="Pan Y.S."/>
            <person name="Xia L.Y."/>
            <person name="Li J."/>
            <person name="Zhao F."/>
            <person name="Cao W.C."/>
        </authorList>
    </citation>
    <scope>NUCLEOTIDE SEQUENCE [LARGE SCALE GENOMIC DNA]</scope>
    <source>
        <strain evidence="1">Iper-2018</strain>
    </source>
</reference>
<comment type="caution">
    <text evidence="1">The sequence shown here is derived from an EMBL/GenBank/DDBJ whole genome shotgun (WGS) entry which is preliminary data.</text>
</comment>
<evidence type="ECO:0000313" key="1">
    <source>
        <dbReference type="EMBL" id="KAG0414916.1"/>
    </source>
</evidence>
<gene>
    <name evidence="1" type="ORF">HPB47_007914</name>
</gene>
<evidence type="ECO:0000313" key="2">
    <source>
        <dbReference type="Proteomes" id="UP000805193"/>
    </source>
</evidence>
<name>A0AC60P6J8_IXOPE</name>
<accession>A0AC60P6J8</accession>
<dbReference type="Proteomes" id="UP000805193">
    <property type="component" value="Unassembled WGS sequence"/>
</dbReference>
<sequence>MLRLSVYADKHHQSFAPINIIHHVEMRCTDVTQATTHAWVENELEEEYRGVDFDQGCRPAPVIGLCRAYFERWYFDVSAGSCERFVYGGCGGNANNYKSQRECEVACLPDAIDLLQQRFGKQEGLVHDHMRTLVDIHKIPPQGNARGLCPLYDSLQVHIRGLEHWVRARNPIAICSTRSSYEHSRGHVTGGQPEGVVGGHRNAPAATGASPESSTENVHLRALRTLLEFIRVGVESRGRTSEEQEDDFDEPYELWCAKLAQLGTAIVPVEAAESGNQRHRRIKVTKPQSCAGRCPAAFTGTIDTSLPGVSYFDVVEKLGKREESPYRFLRRLRGGNTVAI</sequence>
<keyword evidence="2" id="KW-1185">Reference proteome</keyword>
<organism evidence="1 2">
    <name type="scientific">Ixodes persulcatus</name>
    <name type="common">Taiga tick</name>
    <dbReference type="NCBI Taxonomy" id="34615"/>
    <lineage>
        <taxon>Eukaryota</taxon>
        <taxon>Metazoa</taxon>
        <taxon>Ecdysozoa</taxon>
        <taxon>Arthropoda</taxon>
        <taxon>Chelicerata</taxon>
        <taxon>Arachnida</taxon>
        <taxon>Acari</taxon>
        <taxon>Parasitiformes</taxon>
        <taxon>Ixodida</taxon>
        <taxon>Ixodoidea</taxon>
        <taxon>Ixodidae</taxon>
        <taxon>Ixodinae</taxon>
        <taxon>Ixodes</taxon>
    </lineage>
</organism>
<protein>
    <submittedName>
        <fullName evidence="1">Uncharacterized protein</fullName>
    </submittedName>
</protein>